<evidence type="ECO:0000313" key="8">
    <source>
        <dbReference type="Proteomes" id="UP000675121"/>
    </source>
</evidence>
<dbReference type="SUPFAM" id="SSF46689">
    <property type="entry name" value="Homeodomain-like"/>
    <property type="match status" value="1"/>
</dbReference>
<accession>A0A9N8N4T6</accession>
<dbReference type="InterPro" id="IPR036271">
    <property type="entry name" value="Tet_transcr_reg_TetR-rel_C_sf"/>
</dbReference>
<feature type="DNA-binding region" description="H-T-H motif" evidence="5">
    <location>
        <begin position="33"/>
        <end position="52"/>
    </location>
</feature>
<dbReference type="PANTHER" id="PTHR30055">
    <property type="entry name" value="HTH-TYPE TRANSCRIPTIONAL REGULATOR RUTR"/>
    <property type="match status" value="1"/>
</dbReference>
<evidence type="ECO:0000256" key="2">
    <source>
        <dbReference type="ARBA" id="ARBA00023015"/>
    </source>
</evidence>
<evidence type="ECO:0000256" key="3">
    <source>
        <dbReference type="ARBA" id="ARBA00023125"/>
    </source>
</evidence>
<keyword evidence="8" id="KW-1185">Reference proteome</keyword>
<organism evidence="7 8">
    <name type="scientific">Paraburkholderia domus</name>
    <dbReference type="NCBI Taxonomy" id="2793075"/>
    <lineage>
        <taxon>Bacteria</taxon>
        <taxon>Pseudomonadati</taxon>
        <taxon>Pseudomonadota</taxon>
        <taxon>Betaproteobacteria</taxon>
        <taxon>Burkholderiales</taxon>
        <taxon>Burkholderiaceae</taxon>
        <taxon>Paraburkholderia</taxon>
    </lineage>
</organism>
<reference evidence="7" key="1">
    <citation type="submission" date="2021-02" db="EMBL/GenBank/DDBJ databases">
        <authorList>
            <person name="Vanwijnsberghe S."/>
        </authorList>
    </citation>
    <scope>NUCLEOTIDE SEQUENCE</scope>
    <source>
        <strain evidence="7">R-70211</strain>
    </source>
</reference>
<dbReference type="SUPFAM" id="SSF48498">
    <property type="entry name" value="Tetracyclin repressor-like, C-terminal domain"/>
    <property type="match status" value="1"/>
</dbReference>
<dbReference type="Pfam" id="PF08361">
    <property type="entry name" value="TetR_C_2"/>
    <property type="match status" value="1"/>
</dbReference>
<name>A0A9N8N4T6_9BURK</name>
<dbReference type="InterPro" id="IPR001647">
    <property type="entry name" value="HTH_TetR"/>
</dbReference>
<feature type="domain" description="HTH tetR-type" evidence="6">
    <location>
        <begin position="10"/>
        <end position="70"/>
    </location>
</feature>
<keyword evidence="4" id="KW-0804">Transcription</keyword>
<keyword evidence="2" id="KW-0805">Transcription regulation</keyword>
<dbReference type="PROSITE" id="PS50977">
    <property type="entry name" value="HTH_TETR_2"/>
    <property type="match status" value="1"/>
</dbReference>
<sequence>MARKTKVESQNTRNGILDAAELVFLEKGVAQTAMADIADAAGISRGAVYGHYKNKIDVCLAMCDRAFARAAEGFELVEDGPVLETLRQAALHYLRQCVESGSVQRVLEILYMKCEQSEENAPLLRRRTLYDKQTLRITTALLRRAVASGELPATLDLHLASVYFQSLLEGIFGSMVWTDRLHGARWEDVDALLLAGIDTLHYSTRLSRKSVPDVAS</sequence>
<dbReference type="InterPro" id="IPR009057">
    <property type="entry name" value="Homeodomain-like_sf"/>
</dbReference>
<dbReference type="RefSeq" id="WP_201081604.1">
    <property type="nucleotide sequence ID" value="NZ_CAJNAS010000024.1"/>
</dbReference>
<evidence type="ECO:0000313" key="7">
    <source>
        <dbReference type="EMBL" id="CAE6952620.1"/>
    </source>
</evidence>
<comment type="caution">
    <text evidence="7">The sequence shown here is derived from an EMBL/GenBank/DDBJ whole genome shotgun (WGS) entry which is preliminary data.</text>
</comment>
<dbReference type="GO" id="GO:0000976">
    <property type="term" value="F:transcription cis-regulatory region binding"/>
    <property type="evidence" value="ECO:0007669"/>
    <property type="project" value="TreeGrafter"/>
</dbReference>
<evidence type="ECO:0000256" key="1">
    <source>
        <dbReference type="ARBA" id="ARBA00022491"/>
    </source>
</evidence>
<evidence type="ECO:0000259" key="6">
    <source>
        <dbReference type="PROSITE" id="PS50977"/>
    </source>
</evidence>
<evidence type="ECO:0000256" key="4">
    <source>
        <dbReference type="ARBA" id="ARBA00023163"/>
    </source>
</evidence>
<protein>
    <submittedName>
        <fullName evidence="7">HTH-type transcriptional regulator TtgR</fullName>
    </submittedName>
</protein>
<dbReference type="GO" id="GO:0003700">
    <property type="term" value="F:DNA-binding transcription factor activity"/>
    <property type="evidence" value="ECO:0007669"/>
    <property type="project" value="TreeGrafter"/>
</dbReference>
<dbReference type="AlphaFoldDB" id="A0A9N8N4T6"/>
<evidence type="ECO:0000256" key="5">
    <source>
        <dbReference type="PROSITE-ProRule" id="PRU00335"/>
    </source>
</evidence>
<keyword evidence="3 5" id="KW-0238">DNA-binding</keyword>
<dbReference type="Gene3D" id="1.10.357.10">
    <property type="entry name" value="Tetracycline Repressor, domain 2"/>
    <property type="match status" value="1"/>
</dbReference>
<dbReference type="Proteomes" id="UP000675121">
    <property type="component" value="Unassembled WGS sequence"/>
</dbReference>
<dbReference type="PRINTS" id="PR00455">
    <property type="entry name" value="HTHTETR"/>
</dbReference>
<dbReference type="PANTHER" id="PTHR30055:SF240">
    <property type="entry name" value="HTH-TYPE TRANSCRIPTIONAL REGULATOR ACRR"/>
    <property type="match status" value="1"/>
</dbReference>
<dbReference type="Pfam" id="PF00440">
    <property type="entry name" value="TetR_N"/>
    <property type="match status" value="1"/>
</dbReference>
<dbReference type="InterPro" id="IPR013572">
    <property type="entry name" value="Tscrpt_reg_MAATS_C"/>
</dbReference>
<dbReference type="InterPro" id="IPR050109">
    <property type="entry name" value="HTH-type_TetR-like_transc_reg"/>
</dbReference>
<proteinExistence type="predicted"/>
<gene>
    <name evidence="7" type="primary">ttgR_2</name>
    <name evidence="7" type="ORF">R70211_06359</name>
</gene>
<keyword evidence="1" id="KW-0678">Repressor</keyword>
<dbReference type="EMBL" id="CAJNAS010000024">
    <property type="protein sequence ID" value="CAE6952620.1"/>
    <property type="molecule type" value="Genomic_DNA"/>
</dbReference>